<dbReference type="Bgee" id="ENSCHIG00000024850">
    <property type="expression patterns" value="Expressed in adult mammalian kidney and 17 other cell types or tissues"/>
</dbReference>
<feature type="compositionally biased region" description="Polar residues" evidence="1">
    <location>
        <begin position="893"/>
        <end position="906"/>
    </location>
</feature>
<evidence type="ECO:0000313" key="3">
    <source>
        <dbReference type="Ensembl" id="ENSCHIP00000029875.1"/>
    </source>
</evidence>
<dbReference type="Gene3D" id="2.30.42.10">
    <property type="match status" value="1"/>
</dbReference>
<feature type="compositionally biased region" description="Basic and acidic residues" evidence="1">
    <location>
        <begin position="854"/>
        <end position="870"/>
    </location>
</feature>
<sequence>MEGMEAAARPAGGSLQEPQIGSRMASSMEATSAVERSGPEPQPENGHLPRPWPCPREDGTPSPKAAQPPRAQGIQLQGPSVLESKNPNDRRLDCSITEEEPARNGDPRPPRSPAPGLKCRNRRSPWPPEAVWTRSEYDRALPPGPSSLQEVPIHKVTPGQPGGSHPCNKTIHVLTLRKGRSHPRQDGLGTQGDLDSLSPTSEEDFVPRPALLGELWKTRDLGALGTEGSTLSLSDRVERNRLLLQEMLSVGGQGPSKVGVPGWTSCWDRAVPERLAGDVDWDSGISLQDSDQSRTFGPKPEPVLSPRHEETKHLLQRARMKARTRPVRASHDIVPTLALCSRDGRKSPTLDPRMTIACRDNLQNGNTSDSSSGESSSGQWPKRGASPSHVRFEDESARDAESRYLERLQQRQRPVLSTAEQGPLRSKPDLADYIQGGCRRRDAGAGALHPLLGGLQPGGLSAPPPARGSGRRCRACGHCIASDPRVLREREPACGREGAAAQPLSSWGLSAQLRLLSAAEPRLHTEWIRETHIGDQALPEEADSALDSTDTSDSCRTDSEEAGTSQPSRARLRACRPRGGHRWLRKAEMEPPRSPQASHDLPGLELLEVSDEVTEGAGQTTAGALLPREDAFSKPPVQDLKRAFPGSPWQPAPGLENHWAHPGDFPTAYSIASPMKLGSSGPGRQGPVIESQESLGTDCPQQSGAEPSAHHQARQLSASLCPDGWVPTPPSSKKTAWPVSHRKAALAGLRRLGNQGEPMDSPSPASRSAVPRTRELTPPQPQPHSPHSRHPLRALSTNNCNSSAPQGLQEPWGGAILVGETGARSQEPAAPLEDRRDAVGTISSVGISFSPASEEPKSSQEAERGLRRTEPSSVGRVSSRASSGVNEGPSPPSAATSDKNKKSSGSIASALGLKKFFSALSQGTRPKMGKSRSYSVEQLQPPAPSLASHTGTPKVKRAPSLQSLHLVSPSRQHRKATSFQNLHSLLSGKADRSNLYLVGEPGDQSAADRPGKAPARRALSVEDVSAPGPARAVGRLVEVFPDGTSQLQLQRPPEGTFGFNVASGNGRRDSGFYVQEMADESTAKLYSGLLGVGDEILEVNGAKVAGLGLAHVRELLAHAESLSIRVLRQRPVPR</sequence>
<feature type="compositionally biased region" description="Low complexity" evidence="1">
    <location>
        <begin position="872"/>
        <end position="885"/>
    </location>
</feature>
<dbReference type="STRING" id="9925.ENSCHIP00000029875"/>
<dbReference type="Proteomes" id="UP000291000">
    <property type="component" value="Chromosome 16"/>
</dbReference>
<dbReference type="GO" id="GO:0007163">
    <property type="term" value="P:establishment or maintenance of cell polarity"/>
    <property type="evidence" value="ECO:0007669"/>
    <property type="project" value="TreeGrafter"/>
</dbReference>
<organism evidence="3 4">
    <name type="scientific">Capra hircus</name>
    <name type="common">Goat</name>
    <dbReference type="NCBI Taxonomy" id="9925"/>
    <lineage>
        <taxon>Eukaryota</taxon>
        <taxon>Metazoa</taxon>
        <taxon>Chordata</taxon>
        <taxon>Craniata</taxon>
        <taxon>Vertebrata</taxon>
        <taxon>Euteleostomi</taxon>
        <taxon>Mammalia</taxon>
        <taxon>Eutheria</taxon>
        <taxon>Laurasiatheria</taxon>
        <taxon>Artiodactyla</taxon>
        <taxon>Ruminantia</taxon>
        <taxon>Pecora</taxon>
        <taxon>Bovidae</taxon>
        <taxon>Caprinae</taxon>
        <taxon>Capra</taxon>
    </lineage>
</organism>
<feature type="region of interest" description="Disordered" evidence="1">
    <location>
        <begin position="360"/>
        <end position="431"/>
    </location>
</feature>
<feature type="region of interest" description="Disordered" evidence="1">
    <location>
        <begin position="638"/>
        <end position="906"/>
    </location>
</feature>
<dbReference type="GeneTree" id="ENSGT00390000013003"/>
<dbReference type="GO" id="GO:0005634">
    <property type="term" value="C:nucleus"/>
    <property type="evidence" value="ECO:0007669"/>
    <property type="project" value="TreeGrafter"/>
</dbReference>
<feature type="region of interest" description="Disordered" evidence="1">
    <location>
        <begin position="534"/>
        <end position="577"/>
    </location>
</feature>
<evidence type="ECO:0000256" key="1">
    <source>
        <dbReference type="SAM" id="MobiDB-lite"/>
    </source>
</evidence>
<dbReference type="InterPro" id="IPR051741">
    <property type="entry name" value="PAR6_homolog"/>
</dbReference>
<feature type="domain" description="PDZ" evidence="2">
    <location>
        <begin position="1046"/>
        <end position="1116"/>
    </location>
</feature>
<dbReference type="OMA" id="GPGPCNK"/>
<feature type="compositionally biased region" description="Polar residues" evidence="1">
    <location>
        <begin position="841"/>
        <end position="851"/>
    </location>
</feature>
<feature type="region of interest" description="Disordered" evidence="1">
    <location>
        <begin position="922"/>
        <end position="957"/>
    </location>
</feature>
<name>A0A452FZJ4_CAPHI</name>
<dbReference type="FunFam" id="2.30.42.10:FF:000215">
    <property type="entry name" value="uncharacterized protein KIAA1614 homolog"/>
    <property type="match status" value="1"/>
</dbReference>
<feature type="compositionally biased region" description="Basic and acidic residues" evidence="1">
    <location>
        <begin position="390"/>
        <end position="409"/>
    </location>
</feature>
<dbReference type="AlphaFoldDB" id="A0A452FZJ4"/>
<dbReference type="GO" id="GO:0060341">
    <property type="term" value="P:regulation of cellular localization"/>
    <property type="evidence" value="ECO:0007669"/>
    <property type="project" value="TreeGrafter"/>
</dbReference>
<dbReference type="Pfam" id="PF00595">
    <property type="entry name" value="PDZ"/>
    <property type="match status" value="1"/>
</dbReference>
<feature type="compositionally biased region" description="Low complexity" evidence="1">
    <location>
        <begin position="368"/>
        <end position="378"/>
    </location>
</feature>
<reference evidence="3" key="2">
    <citation type="submission" date="2025-08" db="UniProtKB">
        <authorList>
            <consortium name="Ensembl"/>
        </authorList>
    </citation>
    <scope>IDENTIFICATION</scope>
</reference>
<keyword evidence="4" id="KW-1185">Reference proteome</keyword>
<proteinExistence type="predicted"/>
<dbReference type="EMBL" id="LWLT01000016">
    <property type="status" value="NOT_ANNOTATED_CDS"/>
    <property type="molecule type" value="Genomic_DNA"/>
</dbReference>
<dbReference type="PROSITE" id="PS50106">
    <property type="entry name" value="PDZ"/>
    <property type="match status" value="1"/>
</dbReference>
<dbReference type="PANTHER" id="PTHR14102:SF12">
    <property type="entry name" value="CDNA SEQUENCE BC034090"/>
    <property type="match status" value="1"/>
</dbReference>
<feature type="compositionally biased region" description="Polar residues" evidence="1">
    <location>
        <begin position="16"/>
        <end position="30"/>
    </location>
</feature>
<dbReference type="PANTHER" id="PTHR14102">
    <property type="entry name" value="PAR-6-RELATED"/>
    <property type="match status" value="1"/>
</dbReference>
<dbReference type="SMART" id="SM00228">
    <property type="entry name" value="PDZ"/>
    <property type="match status" value="1"/>
</dbReference>
<dbReference type="SUPFAM" id="SSF50156">
    <property type="entry name" value="PDZ domain-like"/>
    <property type="match status" value="1"/>
</dbReference>
<evidence type="ECO:0000259" key="2">
    <source>
        <dbReference type="PROSITE" id="PS50106"/>
    </source>
</evidence>
<reference evidence="3" key="3">
    <citation type="submission" date="2025-09" db="UniProtKB">
        <authorList>
            <consortium name="Ensembl"/>
        </authorList>
    </citation>
    <scope>IDENTIFICATION</scope>
</reference>
<gene>
    <name evidence="3" type="primary">KIAA1614</name>
</gene>
<feature type="region of interest" description="Disordered" evidence="1">
    <location>
        <begin position="1"/>
        <end position="204"/>
    </location>
</feature>
<accession>A0A452FZJ4</accession>
<reference evidence="3 4" key="1">
    <citation type="submission" date="2016-04" db="EMBL/GenBank/DDBJ databases">
        <title>Polished mammalian reference genomes with single-molecule sequencing and chromosome conformation capture applied to the Capra hircus genome.</title>
        <authorList>
            <person name="Bickhart D.M."/>
            <person name="Koren S."/>
            <person name="Rosen B."/>
            <person name="Hastie A."/>
            <person name="Liachko I."/>
            <person name="Sullivan S.T."/>
            <person name="Burton J."/>
            <person name="Sayre B.L."/>
            <person name="Huson H.J."/>
            <person name="Lee J."/>
            <person name="Lam E."/>
            <person name="Kelley C.M."/>
            <person name="Hutchison J.L."/>
            <person name="Zhou Y."/>
            <person name="Sun J."/>
            <person name="Crisa A."/>
            <person name="Schwartz J.C."/>
            <person name="Hammond J.A."/>
            <person name="Schroeder S.G."/>
            <person name="Liu G.E."/>
            <person name="Dunham M."/>
            <person name="Shendure J."/>
            <person name="Sonstegard T.S."/>
            <person name="Phillippy A.M."/>
            <person name="Van Tassell C.P."/>
            <person name="Smith T.P."/>
        </authorList>
    </citation>
    <scope>NUCLEOTIDE SEQUENCE [LARGE SCALE GENOMIC DNA]</scope>
</reference>
<feature type="compositionally biased region" description="Polar residues" evidence="1">
    <location>
        <begin position="691"/>
        <end position="705"/>
    </location>
</feature>
<dbReference type="InterPro" id="IPR001478">
    <property type="entry name" value="PDZ"/>
</dbReference>
<feature type="compositionally biased region" description="Polar residues" evidence="1">
    <location>
        <begin position="285"/>
        <end position="295"/>
    </location>
</feature>
<feature type="compositionally biased region" description="Polar residues" evidence="1">
    <location>
        <begin position="795"/>
        <end position="806"/>
    </location>
</feature>
<protein>
    <submittedName>
        <fullName evidence="3">KIAA1614</fullName>
    </submittedName>
</protein>
<feature type="compositionally biased region" description="Basic and acidic residues" evidence="1">
    <location>
        <begin position="100"/>
        <end position="109"/>
    </location>
</feature>
<dbReference type="GO" id="GO:0007098">
    <property type="term" value="P:centrosome cycle"/>
    <property type="evidence" value="ECO:0007669"/>
    <property type="project" value="TreeGrafter"/>
</dbReference>
<feature type="region of interest" description="Disordered" evidence="1">
    <location>
        <begin position="281"/>
        <end position="305"/>
    </location>
</feature>
<evidence type="ECO:0000313" key="4">
    <source>
        <dbReference type="Proteomes" id="UP000291000"/>
    </source>
</evidence>
<dbReference type="Ensembl" id="ENSCHIT00000037745.1">
    <property type="protein sequence ID" value="ENSCHIP00000029875.1"/>
    <property type="gene ID" value="ENSCHIG00000024850.1"/>
</dbReference>
<dbReference type="InterPro" id="IPR032756">
    <property type="entry name" value="DUF4685"/>
</dbReference>
<dbReference type="GO" id="GO:0016324">
    <property type="term" value="C:apical plasma membrane"/>
    <property type="evidence" value="ECO:0007669"/>
    <property type="project" value="TreeGrafter"/>
</dbReference>
<dbReference type="Pfam" id="PF15737">
    <property type="entry name" value="DUF4685"/>
    <property type="match status" value="1"/>
</dbReference>
<feature type="compositionally biased region" description="Low complexity" evidence="1">
    <location>
        <begin position="762"/>
        <end position="771"/>
    </location>
</feature>
<dbReference type="GO" id="GO:0005938">
    <property type="term" value="C:cell cortex"/>
    <property type="evidence" value="ECO:0007669"/>
    <property type="project" value="TreeGrafter"/>
</dbReference>
<dbReference type="InterPro" id="IPR036034">
    <property type="entry name" value="PDZ_sf"/>
</dbReference>